<reference evidence="2" key="2">
    <citation type="journal article" date="2020" name="Microorganisms">
        <title>Osmotic Adaptation and Compatible Solute Biosynthesis of Phototrophic Bacteria as Revealed from Genome Analyses.</title>
        <authorList>
            <person name="Imhoff J.F."/>
            <person name="Rahn T."/>
            <person name="Kunzel S."/>
            <person name="Keller A."/>
            <person name="Neulinger S.C."/>
        </authorList>
    </citation>
    <scope>NUCLEOTIDE SEQUENCE</scope>
    <source>
        <strain evidence="2">IM 151</strain>
    </source>
</reference>
<reference evidence="2" key="1">
    <citation type="submission" date="2017-08" db="EMBL/GenBank/DDBJ databases">
        <authorList>
            <person name="Imhoff J.F."/>
            <person name="Rahn T."/>
            <person name="Kuenzel S."/>
            <person name="Neulinger S.C."/>
        </authorList>
    </citation>
    <scope>NUCLEOTIDE SEQUENCE</scope>
    <source>
        <strain evidence="2">IM 151</strain>
    </source>
</reference>
<dbReference type="Proteomes" id="UP001041814">
    <property type="component" value="Unassembled WGS sequence"/>
</dbReference>
<dbReference type="PROSITE" id="PS51332">
    <property type="entry name" value="B12_BINDING"/>
    <property type="match status" value="1"/>
</dbReference>
<name>A0ABS1DQH3_RUBGE</name>
<evidence type="ECO:0000259" key="1">
    <source>
        <dbReference type="PROSITE" id="PS51332"/>
    </source>
</evidence>
<dbReference type="InterPro" id="IPR006158">
    <property type="entry name" value="Cobalamin-bd"/>
</dbReference>
<keyword evidence="3" id="KW-1185">Reference proteome</keyword>
<sequence>MSPAVCAARAERASVVEGEQTDAGVRRLPEPFARIVRSIESEFAPLVARAAQAGREDSLAPEELPAFVECVLASGDAGWTATIVQLRERGVPVESIYLDLLAPAARQLGQMWEQDLVMFSDVTVALGRLHRIMRGLSPSLGHDHQLPVDGHRALLLPAAGEQHTFGLSMVAEFFRQAGWEVVCELDSRSIDPVRRLRREWFDVVGISVGVEARLDRLREGITTMRRASRNRALAVLVGGPVFAADPERAAEVGADGTANDARDAPALASRLVAARVGRR</sequence>
<dbReference type="RefSeq" id="WP_200377784.1">
    <property type="nucleotide sequence ID" value="NZ_NRRU01000006.1"/>
</dbReference>
<accession>A0ABS1DQH3</accession>
<dbReference type="SUPFAM" id="SSF52242">
    <property type="entry name" value="Cobalamin (vitamin B12)-binding domain"/>
    <property type="match status" value="1"/>
</dbReference>
<feature type="domain" description="B12-binding" evidence="1">
    <location>
        <begin position="150"/>
        <end position="279"/>
    </location>
</feature>
<evidence type="ECO:0000313" key="2">
    <source>
        <dbReference type="EMBL" id="MBK1711728.1"/>
    </source>
</evidence>
<organism evidence="2 3">
    <name type="scientific">Rubrivivax gelatinosus</name>
    <name type="common">Rhodocyclus gelatinosus</name>
    <name type="synonym">Rhodopseudomonas gelatinosa</name>
    <dbReference type="NCBI Taxonomy" id="28068"/>
    <lineage>
        <taxon>Bacteria</taxon>
        <taxon>Pseudomonadati</taxon>
        <taxon>Pseudomonadota</taxon>
        <taxon>Betaproteobacteria</taxon>
        <taxon>Burkholderiales</taxon>
        <taxon>Sphaerotilaceae</taxon>
        <taxon>Rubrivivax</taxon>
    </lineage>
</organism>
<dbReference type="EMBL" id="NRRU01000006">
    <property type="protein sequence ID" value="MBK1711728.1"/>
    <property type="molecule type" value="Genomic_DNA"/>
</dbReference>
<gene>
    <name evidence="2" type="ORF">CKO43_02910</name>
</gene>
<comment type="caution">
    <text evidence="2">The sequence shown here is derived from an EMBL/GenBank/DDBJ whole genome shotgun (WGS) entry which is preliminary data.</text>
</comment>
<dbReference type="InterPro" id="IPR036724">
    <property type="entry name" value="Cobalamin-bd_sf"/>
</dbReference>
<evidence type="ECO:0000313" key="3">
    <source>
        <dbReference type="Proteomes" id="UP001041814"/>
    </source>
</evidence>
<proteinExistence type="predicted"/>
<protein>
    <submittedName>
        <fullName evidence="2">Cobalamin-binding protein</fullName>
    </submittedName>
</protein>
<dbReference type="Gene3D" id="3.40.50.280">
    <property type="entry name" value="Cobalamin-binding domain"/>
    <property type="match status" value="1"/>
</dbReference>
<dbReference type="Pfam" id="PF02310">
    <property type="entry name" value="B12-binding"/>
    <property type="match status" value="1"/>
</dbReference>
<dbReference type="CDD" id="cd02065">
    <property type="entry name" value="B12-binding_like"/>
    <property type="match status" value="1"/>
</dbReference>